<feature type="chain" id="PRO_5020926805" description="RHS repeat protein" evidence="1">
    <location>
        <begin position="24"/>
        <end position="980"/>
    </location>
</feature>
<evidence type="ECO:0000313" key="3">
    <source>
        <dbReference type="Proteomes" id="UP000291117"/>
    </source>
</evidence>
<organism evidence="2 3">
    <name type="scientific">Pedobacter hiemivivus</name>
    <dbReference type="NCBI Taxonomy" id="2530454"/>
    <lineage>
        <taxon>Bacteria</taxon>
        <taxon>Pseudomonadati</taxon>
        <taxon>Bacteroidota</taxon>
        <taxon>Sphingobacteriia</taxon>
        <taxon>Sphingobacteriales</taxon>
        <taxon>Sphingobacteriaceae</taxon>
        <taxon>Pedobacter</taxon>
    </lineage>
</organism>
<reference evidence="2 3" key="1">
    <citation type="submission" date="2019-02" db="EMBL/GenBank/DDBJ databases">
        <title>Pedobacter sp. RP-3-8 sp. nov., isolated from Arctic soil.</title>
        <authorList>
            <person name="Dahal R.H."/>
        </authorList>
    </citation>
    <scope>NUCLEOTIDE SEQUENCE [LARGE SCALE GENOMIC DNA]</scope>
    <source>
        <strain evidence="2 3">RP-3-8</strain>
    </source>
</reference>
<dbReference type="AlphaFoldDB" id="A0A4R0NFD7"/>
<keyword evidence="3" id="KW-1185">Reference proteome</keyword>
<proteinExistence type="predicted"/>
<feature type="signal peptide" evidence="1">
    <location>
        <begin position="1"/>
        <end position="23"/>
    </location>
</feature>
<dbReference type="RefSeq" id="WP_131606155.1">
    <property type="nucleotide sequence ID" value="NZ_SJSM01000001.1"/>
</dbReference>
<keyword evidence="1" id="KW-0732">Signal</keyword>
<comment type="caution">
    <text evidence="2">The sequence shown here is derived from an EMBL/GenBank/DDBJ whole genome shotgun (WGS) entry which is preliminary data.</text>
</comment>
<dbReference type="Proteomes" id="UP000291117">
    <property type="component" value="Unassembled WGS sequence"/>
</dbReference>
<accession>A0A4R0NFD7</accession>
<dbReference type="OrthoDB" id="903892at2"/>
<evidence type="ECO:0000313" key="2">
    <source>
        <dbReference type="EMBL" id="TCC99190.1"/>
    </source>
</evidence>
<sequence>MKLSLLMVILFTMILNESLCQTASFPSPLPRSPEAYSFFKYGNIQASGYSGAINLDIPLYTIKYYGFEFPIHLTSGGQSLKVDELSSWVGLNWSLVSNCYVEEVIQGAPDGISYPKNSKPLYDKLVDPSVISAGWPFLVVKPQYPGFINPVLAHMVQEWCTSPYYMPNLSNLTYPELTVGLEEIAEGKLFQPDLFHFNILGNSGSFYKNPFTDKIEIIKGDPAIRINEVLYGWEFTLPNGVIFELKVADYLVKTLSVAGTGEKKTWKLSKIILENKKTIDFIYTDKNYSFKKVNISSSIRHKNNSDLSNDLLNWQTYVVGTRPDPFNIINYPFIEFDDYYNSENYLKEIRFGSNTVYFNLTSDPKPLLDNIIIKDEVNNRQIGSWKFTYGEFNKHLASNWGGSDEQVYKKYKLMELKNLLNNGKYLFEYIENLGLPHVFSKAKDYWGGFNGEPNQTLLVDQRKVTSSPLNYFDNPSIIDDFVSDRYTAIRTFDSSYAIQGMIKKIVYPTGGYSILDFEPNRFTYQGGYIRNKAEYISNTGNSDESIGAGFRIKMMSNYNHDNALISKREFIYEKYSGVLHSPIHFWQYFTRADENNGFHHILWAHSDPYYPNPLNREGIGYSKVKEVTHDVTSGRKHWMVTKYFNNPFTSLGDENFVFASQQDYRNGLILSENLFDNNSACVQSKKHDYELVRDTTFLSIYGDKEMSHEETGHAFYKIFVLPIKTNLWKKSIVRDTLFYATGQIINNTIFNYTTDKFKNLKNEILSTSNTSLKKTYFYPNEIYSSINSEMVLDNFVSIPIKSNWVYEDNPSEEIYVEKLEFQKWHSKFFKLRKVEAKGINNLKDSIINYDEFGNPLEVKKDNSPAVVYVWGYSGQYPIAQIVNASYNEVLGILGQSTIDQLNQPIVNEELLVQSMNLLRNHSLLKKSNITSYTYFPSVGIASKTDEKGLSEYYIYDDSGRLLMIQDNNHNIVKTFRYNFK</sequence>
<evidence type="ECO:0008006" key="4">
    <source>
        <dbReference type="Google" id="ProtNLM"/>
    </source>
</evidence>
<name>A0A4R0NFD7_9SPHI</name>
<dbReference type="EMBL" id="SJSM01000001">
    <property type="protein sequence ID" value="TCC99190.1"/>
    <property type="molecule type" value="Genomic_DNA"/>
</dbReference>
<protein>
    <recommendedName>
        <fullName evidence="4">RHS repeat protein</fullName>
    </recommendedName>
</protein>
<gene>
    <name evidence="2" type="ORF">EZ444_00470</name>
</gene>
<evidence type="ECO:0000256" key="1">
    <source>
        <dbReference type="SAM" id="SignalP"/>
    </source>
</evidence>